<dbReference type="AlphaFoldDB" id="A0A4R0MMU3"/>
<comment type="caution">
    <text evidence="1">The sequence shown here is derived from an EMBL/GenBank/DDBJ whole genome shotgun (WGS) entry which is preliminary data.</text>
</comment>
<proteinExistence type="predicted"/>
<gene>
    <name evidence="1" type="ORF">EZ428_20165</name>
</gene>
<dbReference type="EMBL" id="SJSK01000006">
    <property type="protein sequence ID" value="TCC88040.1"/>
    <property type="molecule type" value="Genomic_DNA"/>
</dbReference>
<dbReference type="Proteomes" id="UP000292884">
    <property type="component" value="Unassembled WGS sequence"/>
</dbReference>
<protein>
    <recommendedName>
        <fullName evidence="3">Lipoprotein</fullName>
    </recommendedName>
</protein>
<name>A0A4R0MMU3_9SPHI</name>
<dbReference type="RefSeq" id="WP_131555004.1">
    <property type="nucleotide sequence ID" value="NZ_SJSK01000006.1"/>
</dbReference>
<evidence type="ECO:0000313" key="1">
    <source>
        <dbReference type="EMBL" id="TCC88040.1"/>
    </source>
</evidence>
<evidence type="ECO:0008006" key="3">
    <source>
        <dbReference type="Google" id="ProtNLM"/>
    </source>
</evidence>
<keyword evidence="2" id="KW-1185">Reference proteome</keyword>
<sequence>MKKILNLIPLLFIFGCQVKNKNVNGKLITLSVVTADRTTTLDGLTNVDSTGVNIIYYNDYIIYKTRNITYRKSIDTIIGDTTFAGFINPDTSYRHFVIKKKNDFGFYYDDDKPKHVVRFSIDSLLKAISLHSSNFNVYNLELGTPTEIVKTGGKLVVEKYLNKKTVPQDPDSIYRYYDMGLNGIDFSFSPLLDKEQKSKLVKTSFINIYKGEAIKENVIRSEFYSEMKEIKITNPKDYILLIKQYETDLNRMNLKQSE</sequence>
<accession>A0A4R0MMU3</accession>
<organism evidence="1 2">
    <name type="scientific">Pedobacter frigiditerrae</name>
    <dbReference type="NCBI Taxonomy" id="2530452"/>
    <lineage>
        <taxon>Bacteria</taxon>
        <taxon>Pseudomonadati</taxon>
        <taxon>Bacteroidota</taxon>
        <taxon>Sphingobacteriia</taxon>
        <taxon>Sphingobacteriales</taxon>
        <taxon>Sphingobacteriaceae</taxon>
        <taxon>Pedobacter</taxon>
    </lineage>
</organism>
<dbReference type="OrthoDB" id="750923at2"/>
<reference evidence="1 2" key="1">
    <citation type="submission" date="2019-02" db="EMBL/GenBank/DDBJ databases">
        <title>Pedobacter sp. RP-1-13 sp. nov., isolated from Arctic soil.</title>
        <authorList>
            <person name="Dahal R.H."/>
        </authorList>
    </citation>
    <scope>NUCLEOTIDE SEQUENCE [LARGE SCALE GENOMIC DNA]</scope>
    <source>
        <strain evidence="1 2">RP-1-13</strain>
    </source>
</reference>
<evidence type="ECO:0000313" key="2">
    <source>
        <dbReference type="Proteomes" id="UP000292884"/>
    </source>
</evidence>
<dbReference type="PROSITE" id="PS51257">
    <property type="entry name" value="PROKAR_LIPOPROTEIN"/>
    <property type="match status" value="1"/>
</dbReference>